<accession>A0A3A5KUX2</accession>
<evidence type="ECO:0000313" key="4">
    <source>
        <dbReference type="EMBL" id="RJT40280.1"/>
    </source>
</evidence>
<dbReference type="EMBL" id="QZWZ01000006">
    <property type="protein sequence ID" value="RJT40280.1"/>
    <property type="molecule type" value="Genomic_DNA"/>
</dbReference>
<protein>
    <recommendedName>
        <fullName evidence="6">DUF4760 domain-containing protein</fullName>
    </recommendedName>
</protein>
<gene>
    <name evidence="4" type="ORF">D3227_09860</name>
</gene>
<evidence type="ECO:0000256" key="2">
    <source>
        <dbReference type="SAM" id="MobiDB-lite"/>
    </source>
</evidence>
<dbReference type="OrthoDB" id="8392035at2"/>
<organism evidence="4 5">
    <name type="scientific">Mesorhizobium waimense</name>
    <dbReference type="NCBI Taxonomy" id="1300307"/>
    <lineage>
        <taxon>Bacteria</taxon>
        <taxon>Pseudomonadati</taxon>
        <taxon>Pseudomonadota</taxon>
        <taxon>Alphaproteobacteria</taxon>
        <taxon>Hyphomicrobiales</taxon>
        <taxon>Phyllobacteriaceae</taxon>
        <taxon>Mesorhizobium</taxon>
    </lineage>
</organism>
<feature type="region of interest" description="Disordered" evidence="2">
    <location>
        <begin position="1"/>
        <end position="26"/>
    </location>
</feature>
<dbReference type="AlphaFoldDB" id="A0A3A5KUX2"/>
<feature type="transmembrane region" description="Helical" evidence="3">
    <location>
        <begin position="60"/>
        <end position="81"/>
    </location>
</feature>
<name>A0A3A5KUX2_9HYPH</name>
<keyword evidence="5" id="KW-1185">Reference proteome</keyword>
<comment type="caution">
    <text evidence="4">The sequence shown here is derived from an EMBL/GenBank/DDBJ whole genome shotgun (WGS) entry which is preliminary data.</text>
</comment>
<proteinExistence type="predicted"/>
<evidence type="ECO:0008006" key="6">
    <source>
        <dbReference type="Google" id="ProtNLM"/>
    </source>
</evidence>
<evidence type="ECO:0000256" key="3">
    <source>
        <dbReference type="SAM" id="Phobius"/>
    </source>
</evidence>
<evidence type="ECO:0000256" key="1">
    <source>
        <dbReference type="SAM" id="Coils"/>
    </source>
</evidence>
<keyword evidence="3" id="KW-0472">Membrane</keyword>
<keyword evidence="3" id="KW-0812">Transmembrane</keyword>
<keyword evidence="1" id="KW-0175">Coiled coil</keyword>
<evidence type="ECO:0000313" key="5">
    <source>
        <dbReference type="Proteomes" id="UP000272706"/>
    </source>
</evidence>
<reference evidence="4 5" key="1">
    <citation type="submission" date="2018-09" db="EMBL/GenBank/DDBJ databases">
        <title>Mesorhizobium carmichaelinearum sp. nov. isolated from Carmichaelinea spp. root nodules in New Zealand.</title>
        <authorList>
            <person name="De Meyer S.E."/>
        </authorList>
    </citation>
    <scope>NUCLEOTIDE SEQUENCE [LARGE SCALE GENOMIC DNA]</scope>
    <source>
        <strain evidence="4 5">ICMP19557</strain>
    </source>
</reference>
<dbReference type="Proteomes" id="UP000272706">
    <property type="component" value="Unassembled WGS sequence"/>
</dbReference>
<sequence length="239" mass="26923">MKRPGGKTTQQMAPAPAPPPAAAGKAATLAETTEGFPWPSSHEIKKEANPFTDRDWRMLAYAWSGLLVRLAIIFTLMFSIYQFLANQEQKRVEQTMALVELWETRDYQQAQRALKDRLAALNAKYDKLLSANPTPTEEQVFRQRIGIEAMTAEGGDMPLADFSDHFDRIVYFLNRLSFCVEGKLCSQKVADAYFRDYAVSFWSYFAGYADKQRKAGSSTFALPIETYVRLGQPPSAPAQ</sequence>
<feature type="coiled-coil region" evidence="1">
    <location>
        <begin position="104"/>
        <end position="131"/>
    </location>
</feature>
<keyword evidence="3" id="KW-1133">Transmembrane helix</keyword>